<dbReference type="eggNOG" id="COG0452">
    <property type="taxonomic scope" value="Bacteria"/>
</dbReference>
<comment type="caution">
    <text evidence="2">The sequence shown here is derived from an EMBL/GenBank/DDBJ whole genome shotgun (WGS) entry which is preliminary data.</text>
</comment>
<feature type="domain" description="Flavoprotein" evidence="1">
    <location>
        <begin position="7"/>
        <end position="168"/>
    </location>
</feature>
<dbReference type="Proteomes" id="UP000014155">
    <property type="component" value="Unassembled WGS sequence"/>
</dbReference>
<gene>
    <name evidence="2" type="ORF">CTER_5029</name>
</gene>
<evidence type="ECO:0000259" key="1">
    <source>
        <dbReference type="Pfam" id="PF02441"/>
    </source>
</evidence>
<evidence type="ECO:0000313" key="3">
    <source>
        <dbReference type="Proteomes" id="UP000014155"/>
    </source>
</evidence>
<dbReference type="InterPro" id="IPR003382">
    <property type="entry name" value="Flavoprotein"/>
</dbReference>
<dbReference type="InterPro" id="IPR014214">
    <property type="entry name" value="Dipicolinic_acid_synth_B"/>
</dbReference>
<reference evidence="2 3" key="1">
    <citation type="journal article" date="2013" name="Genome Announc.">
        <title>Draft Genome Sequence of the Cellulolytic, Mesophilic, Anaerobic Bacterium Clostridium termitidis Strain CT1112 (DSM 5398).</title>
        <authorList>
            <person name="Lal S."/>
            <person name="Ramachandran U."/>
            <person name="Zhang X."/>
            <person name="Munir R."/>
            <person name="Sparling R."/>
            <person name="Levin D.B."/>
        </authorList>
    </citation>
    <scope>NUCLEOTIDE SEQUENCE [LARGE SCALE GENOMIC DNA]</scope>
    <source>
        <strain evidence="2 3">CT1112</strain>
    </source>
</reference>
<organism evidence="2 3">
    <name type="scientific">Ruminiclostridium cellobioparum subsp. termitidis CT1112</name>
    <dbReference type="NCBI Taxonomy" id="1195236"/>
    <lineage>
        <taxon>Bacteria</taxon>
        <taxon>Bacillati</taxon>
        <taxon>Bacillota</taxon>
        <taxon>Clostridia</taxon>
        <taxon>Eubacteriales</taxon>
        <taxon>Oscillospiraceae</taxon>
        <taxon>Ruminiclostridium</taxon>
    </lineage>
</organism>
<dbReference type="SUPFAM" id="SSF52507">
    <property type="entry name" value="Homo-oligomeric flavin-containing Cys decarboxylases, HFCD"/>
    <property type="match status" value="1"/>
</dbReference>
<dbReference type="GO" id="GO:0003824">
    <property type="term" value="F:catalytic activity"/>
    <property type="evidence" value="ECO:0007669"/>
    <property type="project" value="InterPro"/>
</dbReference>
<dbReference type="InterPro" id="IPR036551">
    <property type="entry name" value="Flavin_trans-like"/>
</dbReference>
<evidence type="ECO:0000313" key="2">
    <source>
        <dbReference type="EMBL" id="EMS69299.1"/>
    </source>
</evidence>
<dbReference type="NCBIfam" id="NF006161">
    <property type="entry name" value="PRK08305.1"/>
    <property type="match status" value="1"/>
</dbReference>
<dbReference type="Pfam" id="PF02441">
    <property type="entry name" value="Flavoprotein"/>
    <property type="match status" value="1"/>
</dbReference>
<dbReference type="Gene3D" id="3.40.50.1950">
    <property type="entry name" value="Flavin prenyltransferase-like"/>
    <property type="match status" value="1"/>
</dbReference>
<protein>
    <submittedName>
        <fullName evidence="2">Dipicolinic acid synthetase, B subunit</fullName>
    </submittedName>
</protein>
<sequence>MLLKGLKIGYGFTGAYCVFHEVFPQLEALVNEGAEVIPVVSYQVAVTDSRYGNAADFLKRMKNICGREAVKTMADAEIYNKQEIPLDAFIISPCTGCSLSKLADGATDTPVLMMAKEMFRNNKPVILGIATNDGLGISARNIGILLGTKNVFFIPFGQDNPKDKPFSLISKFELTVPTVIEALKNEQLQPVLEKY</sequence>
<name>S0FJK5_RUMCE</name>
<dbReference type="STRING" id="1195236.CTER_5029"/>
<accession>S0FJK5</accession>
<keyword evidence="3" id="KW-1185">Reference proteome</keyword>
<dbReference type="RefSeq" id="WP_004630605.1">
    <property type="nucleotide sequence ID" value="NZ_AORV01000068.1"/>
</dbReference>
<dbReference type="PATRIC" id="fig|1195236.3.peg.5222"/>
<dbReference type="AlphaFoldDB" id="S0FJK5"/>
<dbReference type="NCBIfam" id="TIGR02852">
    <property type="entry name" value="spore_dpaB"/>
    <property type="match status" value="1"/>
</dbReference>
<dbReference type="EMBL" id="AORV01000068">
    <property type="protein sequence ID" value="EMS69299.1"/>
    <property type="molecule type" value="Genomic_DNA"/>
</dbReference>
<proteinExistence type="predicted"/>